<feature type="transmembrane region" description="Helical" evidence="1">
    <location>
        <begin position="36"/>
        <end position="55"/>
    </location>
</feature>
<gene>
    <name evidence="2" type="ORF">MUN88_13845</name>
</gene>
<dbReference type="InterPro" id="IPR025618">
    <property type="entry name" value="YtpI"/>
</dbReference>
<evidence type="ECO:0000313" key="2">
    <source>
        <dbReference type="EMBL" id="UOQ47156.1"/>
    </source>
</evidence>
<protein>
    <submittedName>
        <fullName evidence="2">YtpI family protein</fullName>
    </submittedName>
</protein>
<reference evidence="2 3" key="1">
    <citation type="submission" date="2022-04" db="EMBL/GenBank/DDBJ databases">
        <title>Gracilibacillus sp. isolated from saltern.</title>
        <authorList>
            <person name="Won M."/>
            <person name="Lee C.-M."/>
            <person name="Woen H.-Y."/>
            <person name="Kwon S.-W."/>
        </authorList>
    </citation>
    <scope>NUCLEOTIDE SEQUENCE [LARGE SCALE GENOMIC DNA]</scope>
    <source>
        <strain evidence="2 3">SSWR10-1</strain>
    </source>
</reference>
<keyword evidence="1" id="KW-0812">Transmembrane</keyword>
<organism evidence="2 3">
    <name type="scientific">Gracilibacillus caseinilyticus</name>
    <dbReference type="NCBI Taxonomy" id="2932256"/>
    <lineage>
        <taxon>Bacteria</taxon>
        <taxon>Bacillati</taxon>
        <taxon>Bacillota</taxon>
        <taxon>Bacilli</taxon>
        <taxon>Bacillales</taxon>
        <taxon>Bacillaceae</taxon>
        <taxon>Gracilibacillus</taxon>
    </lineage>
</organism>
<accession>A0ABY4EYA9</accession>
<dbReference type="Pfam" id="PF14007">
    <property type="entry name" value="YtpI"/>
    <property type="match status" value="1"/>
</dbReference>
<proteinExistence type="predicted"/>
<evidence type="ECO:0000313" key="3">
    <source>
        <dbReference type="Proteomes" id="UP000831782"/>
    </source>
</evidence>
<keyword evidence="3" id="KW-1185">Reference proteome</keyword>
<feature type="transmembrane region" description="Helical" evidence="1">
    <location>
        <begin position="61"/>
        <end position="81"/>
    </location>
</feature>
<dbReference type="EMBL" id="CP095072">
    <property type="protein sequence ID" value="UOQ47156.1"/>
    <property type="molecule type" value="Genomic_DNA"/>
</dbReference>
<feature type="transmembrane region" description="Helical" evidence="1">
    <location>
        <begin position="6"/>
        <end position="24"/>
    </location>
</feature>
<sequence>MVVFPIIIIVSFFMYFYYKIMILRDRDPLAQEIKNAKARIALGVCISFFGINQYLFYQTRLALFITIVFLFFGVLQGTGGIKRWIHYKGEFQKRATSE</sequence>
<keyword evidence="1" id="KW-0472">Membrane</keyword>
<evidence type="ECO:0000256" key="1">
    <source>
        <dbReference type="SAM" id="Phobius"/>
    </source>
</evidence>
<dbReference type="RefSeq" id="WP_244716034.1">
    <property type="nucleotide sequence ID" value="NZ_CP095072.1"/>
</dbReference>
<keyword evidence="1" id="KW-1133">Transmembrane helix</keyword>
<dbReference type="Proteomes" id="UP000831782">
    <property type="component" value="Chromosome"/>
</dbReference>
<name>A0ABY4EYA9_9BACI</name>